<proteinExistence type="predicted"/>
<organism evidence="1 2">
    <name type="scientific">Candidatus Nealsonbacteria bacterium CG10_big_fil_rev_8_21_14_0_10_37_25</name>
    <dbReference type="NCBI Taxonomy" id="1974711"/>
    <lineage>
        <taxon>Bacteria</taxon>
        <taxon>Candidatus Nealsoniibacteriota</taxon>
    </lineage>
</organism>
<sequence length="98" mass="12356">MANRNYTKTITLPKWIQEITPRPEKYLKSLFKTMAFLKMKEYQKQIQPYQEKYRLSFNQFEKKVKSQKKENFEIWDDYLVWKGLHQAYQKWLKRYHEL</sequence>
<evidence type="ECO:0000313" key="2">
    <source>
        <dbReference type="Proteomes" id="UP000228909"/>
    </source>
</evidence>
<comment type="caution">
    <text evidence="1">The sequence shown here is derived from an EMBL/GenBank/DDBJ whole genome shotgun (WGS) entry which is preliminary data.</text>
</comment>
<dbReference type="AlphaFoldDB" id="A0A2H0TJB4"/>
<dbReference type="Proteomes" id="UP000228909">
    <property type="component" value="Unassembled WGS sequence"/>
</dbReference>
<evidence type="ECO:0000313" key="1">
    <source>
        <dbReference type="EMBL" id="PIR71640.1"/>
    </source>
</evidence>
<name>A0A2H0TJB4_9BACT</name>
<reference evidence="2" key="1">
    <citation type="submission" date="2017-09" db="EMBL/GenBank/DDBJ databases">
        <title>Depth-based differentiation of microbial function through sediment-hosted aquifers and enrichment of novel symbionts in the deep terrestrial subsurface.</title>
        <authorList>
            <person name="Probst A.J."/>
            <person name="Ladd B."/>
            <person name="Jarett J.K."/>
            <person name="Geller-Mcgrath D.E."/>
            <person name="Sieber C.M.K."/>
            <person name="Emerson J.B."/>
            <person name="Anantharaman K."/>
            <person name="Thomas B.C."/>
            <person name="Malmstrom R."/>
            <person name="Stieglmeier M."/>
            <person name="Klingl A."/>
            <person name="Woyke T."/>
            <person name="Ryan C.M."/>
            <person name="Banfield J.F."/>
        </authorList>
    </citation>
    <scope>NUCLEOTIDE SEQUENCE [LARGE SCALE GENOMIC DNA]</scope>
</reference>
<protein>
    <submittedName>
        <fullName evidence="1">Uncharacterized protein</fullName>
    </submittedName>
</protein>
<accession>A0A2H0TJB4</accession>
<dbReference type="EMBL" id="PFCK01000040">
    <property type="protein sequence ID" value="PIR71640.1"/>
    <property type="molecule type" value="Genomic_DNA"/>
</dbReference>
<gene>
    <name evidence="1" type="ORF">COU43_01480</name>
</gene>